<gene>
    <name evidence="1" type="ORF">K458DRAFT_477097</name>
</gene>
<dbReference type="OrthoDB" id="275936at2759"/>
<dbReference type="Proteomes" id="UP000799291">
    <property type="component" value="Unassembled WGS sequence"/>
</dbReference>
<accession>A0A6G1J6J3</accession>
<reference evidence="1" key="1">
    <citation type="journal article" date="2020" name="Stud. Mycol.">
        <title>101 Dothideomycetes genomes: a test case for predicting lifestyles and emergence of pathogens.</title>
        <authorList>
            <person name="Haridas S."/>
            <person name="Albert R."/>
            <person name="Binder M."/>
            <person name="Bloem J."/>
            <person name="Labutti K."/>
            <person name="Salamov A."/>
            <person name="Andreopoulos B."/>
            <person name="Baker S."/>
            <person name="Barry K."/>
            <person name="Bills G."/>
            <person name="Bluhm B."/>
            <person name="Cannon C."/>
            <person name="Castanera R."/>
            <person name="Culley D."/>
            <person name="Daum C."/>
            <person name="Ezra D."/>
            <person name="Gonzalez J."/>
            <person name="Henrissat B."/>
            <person name="Kuo A."/>
            <person name="Liang C."/>
            <person name="Lipzen A."/>
            <person name="Lutzoni F."/>
            <person name="Magnuson J."/>
            <person name="Mondo S."/>
            <person name="Nolan M."/>
            <person name="Ohm R."/>
            <person name="Pangilinan J."/>
            <person name="Park H.-J."/>
            <person name="Ramirez L."/>
            <person name="Alfaro M."/>
            <person name="Sun H."/>
            <person name="Tritt A."/>
            <person name="Yoshinaga Y."/>
            <person name="Zwiers L.-H."/>
            <person name="Turgeon B."/>
            <person name="Goodwin S."/>
            <person name="Spatafora J."/>
            <person name="Crous P."/>
            <person name="Grigoriev I."/>
        </authorList>
    </citation>
    <scope>NUCLEOTIDE SEQUENCE</scope>
    <source>
        <strain evidence="1">CBS 122367</strain>
    </source>
</reference>
<protein>
    <recommendedName>
        <fullName evidence="3">Mitochondrial carrier</fullName>
    </recommendedName>
</protein>
<evidence type="ECO:0008006" key="3">
    <source>
        <dbReference type="Google" id="ProtNLM"/>
    </source>
</evidence>
<evidence type="ECO:0000313" key="2">
    <source>
        <dbReference type="Proteomes" id="UP000799291"/>
    </source>
</evidence>
<dbReference type="PANTHER" id="PTHR37845:SF1">
    <property type="entry name" value="SEQUENCE ORPHAN"/>
    <property type="match status" value="1"/>
</dbReference>
<sequence>MIERLQPDRINRSRQGSTLTKILVGDFAAAAFSATLISPVITVIDRAVVENVAYSNRSLYSLLKTYILFESIGDAVTRGTNHFMVNPITFLSTCIVNVPLGVWKDVRFVQAYGRSAMPATSVLAPATKRGNPGLSIQRPRVSKAVGATFLLRDSTTIFGSFTLPSALTTTLPDSFFSNPATRLAAAQLVVPVFSQILVTPVHLLGLDVYSTPRRTVTAFEAGVRDNKLRERWNRIRMNLGPATLLRCVRIVPSFGIGGLVNTWLRKSLHGKMERNSSG</sequence>
<proteinExistence type="predicted"/>
<dbReference type="AlphaFoldDB" id="A0A6G1J6J3"/>
<dbReference type="PANTHER" id="PTHR37845">
    <property type="entry name" value="SEQUENCE ORPHAN"/>
    <property type="match status" value="1"/>
</dbReference>
<name>A0A6G1J6J3_9PLEO</name>
<dbReference type="GO" id="GO:0005739">
    <property type="term" value="C:mitochondrion"/>
    <property type="evidence" value="ECO:0007669"/>
    <property type="project" value="TreeGrafter"/>
</dbReference>
<organism evidence="1 2">
    <name type="scientific">Lentithecium fluviatile CBS 122367</name>
    <dbReference type="NCBI Taxonomy" id="1168545"/>
    <lineage>
        <taxon>Eukaryota</taxon>
        <taxon>Fungi</taxon>
        <taxon>Dikarya</taxon>
        <taxon>Ascomycota</taxon>
        <taxon>Pezizomycotina</taxon>
        <taxon>Dothideomycetes</taxon>
        <taxon>Pleosporomycetidae</taxon>
        <taxon>Pleosporales</taxon>
        <taxon>Massarineae</taxon>
        <taxon>Lentitheciaceae</taxon>
        <taxon>Lentithecium</taxon>
    </lineage>
</organism>
<dbReference type="InterPro" id="IPR038781">
    <property type="entry name" value="C365.16-ike"/>
</dbReference>
<keyword evidence="2" id="KW-1185">Reference proteome</keyword>
<dbReference type="EMBL" id="MU005578">
    <property type="protein sequence ID" value="KAF2685813.1"/>
    <property type="molecule type" value="Genomic_DNA"/>
</dbReference>
<evidence type="ECO:0000313" key="1">
    <source>
        <dbReference type="EMBL" id="KAF2685813.1"/>
    </source>
</evidence>